<evidence type="ECO:0000313" key="2">
    <source>
        <dbReference type="EMBL" id="MCB5163156.1"/>
    </source>
</evidence>
<feature type="domain" description="HTH araC/xylS-type" evidence="1">
    <location>
        <begin position="1"/>
        <end position="29"/>
    </location>
</feature>
<reference evidence="2" key="1">
    <citation type="submission" date="2021-10" db="EMBL/GenBank/DDBJ databases">
        <title>Marinomonas pontica sp. nov., isolated from the Black Sea.</title>
        <authorList>
            <person name="Zhao L.-H."/>
            <person name="Xue J.-H."/>
        </authorList>
    </citation>
    <scope>NUCLEOTIDE SEQUENCE</scope>
    <source>
        <strain evidence="2">E8</strain>
    </source>
</reference>
<organism evidence="2 3">
    <name type="scientific">Marinomonas algarum</name>
    <dbReference type="NCBI Taxonomy" id="2883105"/>
    <lineage>
        <taxon>Bacteria</taxon>
        <taxon>Pseudomonadati</taxon>
        <taxon>Pseudomonadota</taxon>
        <taxon>Gammaproteobacteria</taxon>
        <taxon>Oceanospirillales</taxon>
        <taxon>Oceanospirillaceae</taxon>
        <taxon>Marinomonas</taxon>
    </lineage>
</organism>
<accession>A0A9X1LFW0</accession>
<proteinExistence type="predicted"/>
<dbReference type="EMBL" id="JAJATW010000043">
    <property type="protein sequence ID" value="MCB5163156.1"/>
    <property type="molecule type" value="Genomic_DNA"/>
</dbReference>
<dbReference type="PROSITE" id="PS01124">
    <property type="entry name" value="HTH_ARAC_FAMILY_2"/>
    <property type="match status" value="1"/>
</dbReference>
<comment type="caution">
    <text evidence="2">The sequence shown here is derived from an EMBL/GenBank/DDBJ whole genome shotgun (WGS) entry which is preliminary data.</text>
</comment>
<dbReference type="Proteomes" id="UP001139095">
    <property type="component" value="Unassembled WGS sequence"/>
</dbReference>
<evidence type="ECO:0000259" key="1">
    <source>
        <dbReference type="PROSITE" id="PS01124"/>
    </source>
</evidence>
<protein>
    <recommendedName>
        <fullName evidence="1">HTH araC/xylS-type domain-containing protein</fullName>
    </recommendedName>
</protein>
<name>A0A9X1LFW0_9GAMM</name>
<dbReference type="GO" id="GO:0003700">
    <property type="term" value="F:DNA-binding transcription factor activity"/>
    <property type="evidence" value="ECO:0007669"/>
    <property type="project" value="InterPro"/>
</dbReference>
<sequence>MKYGFTNLGRFSVQYKELIGELPSHTLRRR</sequence>
<keyword evidence="3" id="KW-1185">Reference proteome</keyword>
<dbReference type="GO" id="GO:0043565">
    <property type="term" value="F:sequence-specific DNA binding"/>
    <property type="evidence" value="ECO:0007669"/>
    <property type="project" value="InterPro"/>
</dbReference>
<dbReference type="InterPro" id="IPR018060">
    <property type="entry name" value="HTH_AraC"/>
</dbReference>
<gene>
    <name evidence="2" type="ORF">LG368_14930</name>
</gene>
<dbReference type="AlphaFoldDB" id="A0A9X1LFW0"/>
<evidence type="ECO:0000313" key="3">
    <source>
        <dbReference type="Proteomes" id="UP001139095"/>
    </source>
</evidence>